<feature type="region of interest" description="Disordered" evidence="1">
    <location>
        <begin position="213"/>
        <end position="302"/>
    </location>
</feature>
<dbReference type="Pfam" id="PF00498">
    <property type="entry name" value="FHA"/>
    <property type="match status" value="1"/>
</dbReference>
<dbReference type="InterPro" id="IPR008984">
    <property type="entry name" value="SMAD_FHA_dom_sf"/>
</dbReference>
<gene>
    <name evidence="3" type="ORF">PEGY_LOCUS10865</name>
</gene>
<feature type="region of interest" description="Disordered" evidence="1">
    <location>
        <begin position="316"/>
        <end position="346"/>
    </location>
</feature>
<feature type="region of interest" description="Disordered" evidence="1">
    <location>
        <begin position="785"/>
        <end position="820"/>
    </location>
</feature>
<evidence type="ECO:0000313" key="4">
    <source>
        <dbReference type="Proteomes" id="UP001154252"/>
    </source>
</evidence>
<feature type="compositionally biased region" description="Acidic residues" evidence="1">
    <location>
        <begin position="588"/>
        <end position="614"/>
    </location>
</feature>
<dbReference type="Gene3D" id="2.60.200.20">
    <property type="match status" value="1"/>
</dbReference>
<proteinExistence type="predicted"/>
<feature type="region of interest" description="Disordered" evidence="1">
    <location>
        <begin position="581"/>
        <end position="614"/>
    </location>
</feature>
<sequence>MNLPLFLPFPFHTFCALNNFPYLLLRVALLANYFSAIDLPSPWLSQLVHVIVLQPGNTRIPHSTIADLSFTMSDPRVTVTLVPLFDDTHPLRTLTITDNDKTVAIGRASKREARKRNPAAENAWFESRVMSRDHAFLNIPSDQNMVFIADCGSTHGTFLNDSKLVTDVNTPLYSGDIIRFGVDVDRGQEVFEAIEVRCKVEWLKPHPVAIPDDGIAVKLDPSPSTNSFCVPEDESDMEAADNASDDSSKESIARSWDNPALQPVDTSLVSPISSVQSDEHSKDESGVVSGRLSPTEEPIKEVMPDARTLAQDLLSPLSDTKPVSDTKQSLTKPASTELASAQQAHEADTLPAVCYQKVPEIHYSNWTIMRPMFMRLADMAWGESNMIPDIDHDRRIIHATRRCSVSKDAYWVDDSPSFRPCIGTEVYWEPDSEASDTSFHRMPGNLLRYWAVDKRRYWIIYEDEGDKQMSNWVWIIEKPLELLSEELKHQLETEAEVDDRHKCWVVRAWKPQMIGNRWCDVAPYWDPNFDENWLCDDESVDSDEEAEGSEGYMSESDGLSDSVSENYRDYPYGMFDSGSIHGDGCEVSAEDSGEDNKEEDCDEDFEEDDEVSDEAEYEYGNESECSSENERLGHPIAQKPDLPSLLDLEYAKGLECANHTDAVEVSKHVPEEDILSSGTLQRLLQWAHEAQSLDSARNESNTLMTQTAAGITNPGARFPTHAVSGELPSSCQNKYPPMQRKIESTVGLPSISHEFENCYQDGPFSTLTPMQELAKSRISKLKRTAAEMQSSSVEPGFSQDAQRLPVDPASQPDSDLNTIPSEAKDAISSALAENDSAFAENDRPAKRIKSNHPTSKSLASHATTAVVSALLGGLGTIAALAALPNEYFQ</sequence>
<evidence type="ECO:0000256" key="1">
    <source>
        <dbReference type="SAM" id="MobiDB-lite"/>
    </source>
</evidence>
<keyword evidence="4" id="KW-1185">Reference proteome</keyword>
<dbReference type="Proteomes" id="UP001154252">
    <property type="component" value="Unassembled WGS sequence"/>
</dbReference>
<dbReference type="InterPro" id="IPR000253">
    <property type="entry name" value="FHA_dom"/>
</dbReference>
<feature type="compositionally biased region" description="Polar residues" evidence="1">
    <location>
        <begin position="264"/>
        <end position="276"/>
    </location>
</feature>
<feature type="compositionally biased region" description="Acidic residues" evidence="1">
    <location>
        <begin position="539"/>
        <end position="548"/>
    </location>
</feature>
<organism evidence="3 4">
    <name type="scientific">Penicillium egyptiacum</name>
    <dbReference type="NCBI Taxonomy" id="1303716"/>
    <lineage>
        <taxon>Eukaryota</taxon>
        <taxon>Fungi</taxon>
        <taxon>Dikarya</taxon>
        <taxon>Ascomycota</taxon>
        <taxon>Pezizomycotina</taxon>
        <taxon>Eurotiomycetes</taxon>
        <taxon>Eurotiomycetidae</taxon>
        <taxon>Eurotiales</taxon>
        <taxon>Aspergillaceae</taxon>
        <taxon>Penicillium</taxon>
    </lineage>
</organism>
<feature type="compositionally biased region" description="Polar residues" evidence="1">
    <location>
        <begin position="317"/>
        <end position="343"/>
    </location>
</feature>
<evidence type="ECO:0000313" key="3">
    <source>
        <dbReference type="EMBL" id="CAG8910063.1"/>
    </source>
</evidence>
<dbReference type="OrthoDB" id="4096268at2759"/>
<comment type="caution">
    <text evidence="3">The sequence shown here is derived from an EMBL/GenBank/DDBJ whole genome shotgun (WGS) entry which is preliminary data.</text>
</comment>
<dbReference type="EMBL" id="CAJVRC010000905">
    <property type="protein sequence ID" value="CAG8910063.1"/>
    <property type="molecule type" value="Genomic_DNA"/>
</dbReference>
<evidence type="ECO:0000259" key="2">
    <source>
        <dbReference type="PROSITE" id="PS50006"/>
    </source>
</evidence>
<name>A0A9W4KM69_9EURO</name>
<feature type="domain" description="FHA" evidence="2">
    <location>
        <begin position="103"/>
        <end position="164"/>
    </location>
</feature>
<feature type="region of interest" description="Disordered" evidence="1">
    <location>
        <begin position="539"/>
        <end position="565"/>
    </location>
</feature>
<dbReference type="PANTHER" id="PTHR15715">
    <property type="entry name" value="CENTROSOMAL PROTEIN OF 170 KDA"/>
    <property type="match status" value="1"/>
</dbReference>
<dbReference type="InterPro" id="IPR051176">
    <property type="entry name" value="Cent_Immune-Sig_Mod"/>
</dbReference>
<feature type="compositionally biased region" description="Polar residues" evidence="1">
    <location>
        <begin position="811"/>
        <end position="820"/>
    </location>
</feature>
<dbReference type="AlphaFoldDB" id="A0A9W4KM69"/>
<dbReference type="SMART" id="SM00240">
    <property type="entry name" value="FHA"/>
    <property type="match status" value="1"/>
</dbReference>
<accession>A0A9W4KM69</accession>
<dbReference type="PANTHER" id="PTHR15715:SF37">
    <property type="entry name" value="LD47843P"/>
    <property type="match status" value="1"/>
</dbReference>
<feature type="region of interest" description="Disordered" evidence="1">
    <location>
        <begin position="837"/>
        <end position="859"/>
    </location>
</feature>
<protein>
    <recommendedName>
        <fullName evidence="2">FHA domain-containing protein</fullName>
    </recommendedName>
</protein>
<dbReference type="SUPFAM" id="SSF49879">
    <property type="entry name" value="SMAD/FHA domain"/>
    <property type="match status" value="1"/>
</dbReference>
<dbReference type="PROSITE" id="PS50006">
    <property type="entry name" value="FHA_DOMAIN"/>
    <property type="match status" value="1"/>
</dbReference>
<dbReference type="GO" id="GO:0005737">
    <property type="term" value="C:cytoplasm"/>
    <property type="evidence" value="ECO:0007669"/>
    <property type="project" value="TreeGrafter"/>
</dbReference>
<reference evidence="3" key="1">
    <citation type="submission" date="2021-07" db="EMBL/GenBank/DDBJ databases">
        <authorList>
            <person name="Branca A.L. A."/>
        </authorList>
    </citation>
    <scope>NUCLEOTIDE SEQUENCE</scope>
</reference>